<evidence type="ECO:0000256" key="12">
    <source>
        <dbReference type="RuleBase" id="RU004253"/>
    </source>
</evidence>
<feature type="domain" description="Thiamine phosphate synthase/TenI" evidence="13">
    <location>
        <begin position="8"/>
        <end position="191"/>
    </location>
</feature>
<name>A0ABU8M3T4_9PSEU</name>
<comment type="cofactor">
    <cofactor evidence="10">
        <name>Mg(2+)</name>
        <dbReference type="ChEBI" id="CHEBI:18420"/>
    </cofactor>
    <text evidence="10">Binds 1 Mg(2+) ion per subunit.</text>
</comment>
<feature type="binding site" evidence="10">
    <location>
        <position position="108"/>
    </location>
    <ligand>
        <name>4-amino-2-methyl-5-(diphosphooxymethyl)pyrimidine</name>
        <dbReference type="ChEBI" id="CHEBI:57841"/>
    </ligand>
</feature>
<dbReference type="SUPFAM" id="SSF51391">
    <property type="entry name" value="Thiamin phosphate synthase"/>
    <property type="match status" value="1"/>
</dbReference>
<feature type="binding site" evidence="10">
    <location>
        <position position="89"/>
    </location>
    <ligand>
        <name>Mg(2+)</name>
        <dbReference type="ChEBI" id="CHEBI:18420"/>
    </ligand>
</feature>
<evidence type="ECO:0000313" key="15">
    <source>
        <dbReference type="Proteomes" id="UP001369736"/>
    </source>
</evidence>
<comment type="function">
    <text evidence="1 10">Condenses 4-methyl-5-(beta-hydroxyethyl)thiazole monophosphate (THZ-P) and 2-methyl-4-amino-5-hydroxymethyl pyrimidine pyrophosphate (HMP-PP) to form thiamine monophosphate (TMP).</text>
</comment>
<dbReference type="Pfam" id="PF02581">
    <property type="entry name" value="TMP-TENI"/>
    <property type="match status" value="1"/>
</dbReference>
<keyword evidence="4 10" id="KW-0479">Metal-binding</keyword>
<evidence type="ECO:0000256" key="7">
    <source>
        <dbReference type="ARBA" id="ARBA00047334"/>
    </source>
</evidence>
<comment type="pathway">
    <text evidence="2 10 12">Cofactor biosynthesis; thiamine diphosphate biosynthesis; thiamine phosphate from 4-amino-2-methyl-5-diphosphomethylpyrimidine and 4-methyl-5-(2-phosphoethyl)-thiazole: step 1/1.</text>
</comment>
<feature type="binding site" evidence="10">
    <location>
        <position position="69"/>
    </location>
    <ligand>
        <name>4-amino-2-methyl-5-(diphosphooxymethyl)pyrimidine</name>
        <dbReference type="ChEBI" id="CHEBI:57841"/>
    </ligand>
</feature>
<reference evidence="14 15" key="1">
    <citation type="submission" date="2024-03" db="EMBL/GenBank/DDBJ databases">
        <title>Actinomycetospora sp. OC33-EN07, a novel actinomycete isolated from wild orchid (Aerides multiflora).</title>
        <authorList>
            <person name="Suriyachadkun C."/>
        </authorList>
    </citation>
    <scope>NUCLEOTIDE SEQUENCE [LARGE SCALE GENOMIC DNA]</scope>
    <source>
        <strain evidence="14 15">OC33-EN07</strain>
    </source>
</reference>
<dbReference type="EMBL" id="JBBEGM010000002">
    <property type="protein sequence ID" value="MEJ2861277.1"/>
    <property type="molecule type" value="Genomic_DNA"/>
</dbReference>
<organism evidence="14 15">
    <name type="scientific">Actinomycetospora flava</name>
    <dbReference type="NCBI Taxonomy" id="3129232"/>
    <lineage>
        <taxon>Bacteria</taxon>
        <taxon>Bacillati</taxon>
        <taxon>Actinomycetota</taxon>
        <taxon>Actinomycetes</taxon>
        <taxon>Pseudonocardiales</taxon>
        <taxon>Pseudonocardiaceae</taxon>
        <taxon>Actinomycetospora</taxon>
    </lineage>
</organism>
<feature type="binding site" evidence="10">
    <location>
        <position position="70"/>
    </location>
    <ligand>
        <name>Mg(2+)</name>
        <dbReference type="ChEBI" id="CHEBI:18420"/>
    </ligand>
</feature>
<comment type="caution">
    <text evidence="14">The sequence shown here is derived from an EMBL/GenBank/DDBJ whole genome shotgun (WGS) entry which is preliminary data.</text>
</comment>
<comment type="similarity">
    <text evidence="10 11">Belongs to the thiamine-phosphate synthase family.</text>
</comment>
<dbReference type="RefSeq" id="WP_337701748.1">
    <property type="nucleotide sequence ID" value="NZ_JBBEGM010000002.1"/>
</dbReference>
<sequence>MTPLDPRLYLVVDPVHGPADPLGVVRAAVEGGVTAVQVRAPRATGLALYEATLGVLMTLRGRGVAVVVDDRLDVALAADADGVHLGRHDLPPVAAARVAGPDLAIGWSVTGPDDLEGVDPAVVGLLGIGPVFSTATKPDAAPATGLGGLRRLAGEAAALGVPSVAIGGIDAGNAADVLAAGVDGLAVSSAIAAAPDPGAAARALRAVIDRRVTG</sequence>
<dbReference type="InterPro" id="IPR036206">
    <property type="entry name" value="ThiamineP_synth_sf"/>
</dbReference>
<dbReference type="PANTHER" id="PTHR20857">
    <property type="entry name" value="THIAMINE-PHOSPHATE PYROPHOSPHORYLASE"/>
    <property type="match status" value="1"/>
</dbReference>
<feature type="binding site" evidence="10">
    <location>
        <position position="137"/>
    </location>
    <ligand>
        <name>4-amino-2-methyl-5-(diphosphooxymethyl)pyrimidine</name>
        <dbReference type="ChEBI" id="CHEBI:57841"/>
    </ligand>
</feature>
<evidence type="ECO:0000313" key="14">
    <source>
        <dbReference type="EMBL" id="MEJ2861277.1"/>
    </source>
</evidence>
<comment type="catalytic activity">
    <reaction evidence="8 10 11">
        <text>2-(2-carboxy-4-methylthiazol-5-yl)ethyl phosphate + 4-amino-2-methyl-5-(diphosphooxymethyl)pyrimidine + 2 H(+) = thiamine phosphate + CO2 + diphosphate</text>
        <dbReference type="Rhea" id="RHEA:47848"/>
        <dbReference type="ChEBI" id="CHEBI:15378"/>
        <dbReference type="ChEBI" id="CHEBI:16526"/>
        <dbReference type="ChEBI" id="CHEBI:33019"/>
        <dbReference type="ChEBI" id="CHEBI:37575"/>
        <dbReference type="ChEBI" id="CHEBI:57841"/>
        <dbReference type="ChEBI" id="CHEBI:62890"/>
        <dbReference type="EC" id="2.5.1.3"/>
    </reaction>
</comment>
<evidence type="ECO:0000256" key="3">
    <source>
        <dbReference type="ARBA" id="ARBA00022679"/>
    </source>
</evidence>
<evidence type="ECO:0000256" key="11">
    <source>
        <dbReference type="RuleBase" id="RU003826"/>
    </source>
</evidence>
<evidence type="ECO:0000256" key="5">
    <source>
        <dbReference type="ARBA" id="ARBA00022842"/>
    </source>
</evidence>
<feature type="binding site" evidence="10">
    <location>
        <position position="168"/>
    </location>
    <ligand>
        <name>2-[(2R,5Z)-2-carboxy-4-methylthiazol-5(2H)-ylidene]ethyl phosphate</name>
        <dbReference type="ChEBI" id="CHEBI:62899"/>
    </ligand>
</feature>
<evidence type="ECO:0000256" key="1">
    <source>
        <dbReference type="ARBA" id="ARBA00003814"/>
    </source>
</evidence>
<evidence type="ECO:0000256" key="2">
    <source>
        <dbReference type="ARBA" id="ARBA00005165"/>
    </source>
</evidence>
<dbReference type="CDD" id="cd00564">
    <property type="entry name" value="TMP_TenI"/>
    <property type="match status" value="1"/>
</dbReference>
<keyword evidence="5 10" id="KW-0460">Magnesium</keyword>
<evidence type="ECO:0000256" key="8">
    <source>
        <dbReference type="ARBA" id="ARBA00047851"/>
    </source>
</evidence>
<protein>
    <recommendedName>
        <fullName evidence="10">Thiamine-phosphate synthase</fullName>
        <shortName evidence="10">TP synthase</shortName>
        <shortName evidence="10">TPS</shortName>
        <ecNumber evidence="10">2.5.1.3</ecNumber>
    </recommendedName>
    <alternativeName>
        <fullName evidence="10">Thiamine-phosphate pyrophosphorylase</fullName>
        <shortName evidence="10">TMP pyrophosphorylase</shortName>
        <shortName evidence="10">TMP-PPase</shortName>
    </alternativeName>
</protein>
<dbReference type="NCBIfam" id="TIGR00693">
    <property type="entry name" value="thiE"/>
    <property type="match status" value="1"/>
</dbReference>
<dbReference type="InterPro" id="IPR022998">
    <property type="entry name" value="ThiamineP_synth_TenI"/>
</dbReference>
<keyword evidence="3 10" id="KW-0808">Transferase</keyword>
<comment type="caution">
    <text evidence="10">Lacks conserved residue(s) required for the propagation of feature annotation.</text>
</comment>
<accession>A0ABU8M3T4</accession>
<proteinExistence type="inferred from homology"/>
<dbReference type="Gene3D" id="3.20.20.70">
    <property type="entry name" value="Aldolase class I"/>
    <property type="match status" value="1"/>
</dbReference>
<evidence type="ECO:0000256" key="9">
    <source>
        <dbReference type="ARBA" id="ARBA00047883"/>
    </source>
</evidence>
<comment type="catalytic activity">
    <reaction evidence="9 10 11">
        <text>2-[(2R,5Z)-2-carboxy-4-methylthiazol-5(2H)-ylidene]ethyl phosphate + 4-amino-2-methyl-5-(diphosphooxymethyl)pyrimidine + 2 H(+) = thiamine phosphate + CO2 + diphosphate</text>
        <dbReference type="Rhea" id="RHEA:47844"/>
        <dbReference type="ChEBI" id="CHEBI:15378"/>
        <dbReference type="ChEBI" id="CHEBI:16526"/>
        <dbReference type="ChEBI" id="CHEBI:33019"/>
        <dbReference type="ChEBI" id="CHEBI:37575"/>
        <dbReference type="ChEBI" id="CHEBI:57841"/>
        <dbReference type="ChEBI" id="CHEBI:62899"/>
        <dbReference type="EC" id="2.5.1.3"/>
    </reaction>
</comment>
<gene>
    <name evidence="10 14" type="primary">thiE</name>
    <name evidence="14" type="ORF">WCD58_08925</name>
</gene>
<dbReference type="InterPro" id="IPR034291">
    <property type="entry name" value="TMP_synthase"/>
</dbReference>
<evidence type="ECO:0000256" key="4">
    <source>
        <dbReference type="ARBA" id="ARBA00022723"/>
    </source>
</evidence>
<comment type="catalytic activity">
    <reaction evidence="7 10 11">
        <text>4-methyl-5-(2-phosphooxyethyl)-thiazole + 4-amino-2-methyl-5-(diphosphooxymethyl)pyrimidine + H(+) = thiamine phosphate + diphosphate</text>
        <dbReference type="Rhea" id="RHEA:22328"/>
        <dbReference type="ChEBI" id="CHEBI:15378"/>
        <dbReference type="ChEBI" id="CHEBI:33019"/>
        <dbReference type="ChEBI" id="CHEBI:37575"/>
        <dbReference type="ChEBI" id="CHEBI:57841"/>
        <dbReference type="ChEBI" id="CHEBI:58296"/>
        <dbReference type="EC" id="2.5.1.3"/>
    </reaction>
</comment>
<dbReference type="HAMAP" id="MF_00097">
    <property type="entry name" value="TMP_synthase"/>
    <property type="match status" value="1"/>
</dbReference>
<keyword evidence="15" id="KW-1185">Reference proteome</keyword>
<feature type="binding site" evidence="10">
    <location>
        <begin position="134"/>
        <end position="136"/>
    </location>
    <ligand>
        <name>2-[(2R,5Z)-2-carboxy-4-methylthiazol-5(2H)-ylidene]ethyl phosphate</name>
        <dbReference type="ChEBI" id="CHEBI:62899"/>
    </ligand>
</feature>
<evidence type="ECO:0000256" key="10">
    <source>
        <dbReference type="HAMAP-Rule" id="MF_00097"/>
    </source>
</evidence>
<dbReference type="InterPro" id="IPR013785">
    <property type="entry name" value="Aldolase_TIM"/>
</dbReference>
<dbReference type="PANTHER" id="PTHR20857:SF15">
    <property type="entry name" value="THIAMINE-PHOSPHATE SYNTHASE"/>
    <property type="match status" value="1"/>
</dbReference>
<keyword evidence="6 10" id="KW-0784">Thiamine biosynthesis</keyword>
<dbReference type="GO" id="GO:0004789">
    <property type="term" value="F:thiamine-phosphate diphosphorylase activity"/>
    <property type="evidence" value="ECO:0007669"/>
    <property type="project" value="UniProtKB-EC"/>
</dbReference>
<dbReference type="Proteomes" id="UP001369736">
    <property type="component" value="Unassembled WGS sequence"/>
</dbReference>
<evidence type="ECO:0000256" key="6">
    <source>
        <dbReference type="ARBA" id="ARBA00022977"/>
    </source>
</evidence>
<evidence type="ECO:0000259" key="13">
    <source>
        <dbReference type="Pfam" id="PF02581"/>
    </source>
</evidence>
<dbReference type="EC" id="2.5.1.3" evidence="10"/>